<feature type="compositionally biased region" description="Low complexity" evidence="8">
    <location>
        <begin position="743"/>
        <end position="752"/>
    </location>
</feature>
<feature type="compositionally biased region" description="Basic and acidic residues" evidence="8">
    <location>
        <begin position="120"/>
        <end position="135"/>
    </location>
</feature>
<evidence type="ECO:0000256" key="3">
    <source>
        <dbReference type="ARBA" id="ARBA00021616"/>
    </source>
</evidence>
<dbReference type="AlphaFoldDB" id="A0A2K1QJ69"/>
<dbReference type="SMART" id="SM00249">
    <property type="entry name" value="PHD"/>
    <property type="match status" value="1"/>
</dbReference>
<dbReference type="Pfam" id="PF07500">
    <property type="entry name" value="TFIIS_M"/>
    <property type="match status" value="1"/>
</dbReference>
<feature type="compositionally biased region" description="Low complexity" evidence="8">
    <location>
        <begin position="164"/>
        <end position="178"/>
    </location>
</feature>
<dbReference type="FunCoup" id="A0A2K1QJ69">
    <property type="interactions" value="12"/>
</dbReference>
<evidence type="ECO:0000256" key="5">
    <source>
        <dbReference type="ARBA" id="ARBA00022771"/>
    </source>
</evidence>
<dbReference type="PANTHER" id="PTHR11477:SF11">
    <property type="entry name" value="TRANSCRIPTION FACTOR BYE1"/>
    <property type="match status" value="1"/>
</dbReference>
<dbReference type="Pfam" id="PF07744">
    <property type="entry name" value="SPOC"/>
    <property type="match status" value="1"/>
</dbReference>
<dbReference type="Pfam" id="PF20826">
    <property type="entry name" value="PHD_5"/>
    <property type="match status" value="1"/>
</dbReference>
<evidence type="ECO:0000256" key="6">
    <source>
        <dbReference type="ARBA" id="ARBA00022833"/>
    </source>
</evidence>
<evidence type="ECO:0000313" key="12">
    <source>
        <dbReference type="Proteomes" id="UP000243797"/>
    </source>
</evidence>
<dbReference type="Gene3D" id="3.30.40.10">
    <property type="entry name" value="Zinc/RING finger domain, C3HC4 (zinc finger)"/>
    <property type="match status" value="1"/>
</dbReference>
<dbReference type="Proteomes" id="UP000243797">
    <property type="component" value="Unassembled WGS sequence"/>
</dbReference>
<keyword evidence="4" id="KW-0479">Metal-binding</keyword>
<evidence type="ECO:0000256" key="7">
    <source>
        <dbReference type="PROSITE-ProRule" id="PRU00146"/>
    </source>
</evidence>
<dbReference type="InterPro" id="IPR019786">
    <property type="entry name" value="Zinc_finger_PHD-type_CS"/>
</dbReference>
<feature type="domain" description="TFIIS central" evidence="10">
    <location>
        <begin position="250"/>
        <end position="379"/>
    </location>
</feature>
<dbReference type="OrthoDB" id="79252at2759"/>
<dbReference type="PROSITE" id="PS50016">
    <property type="entry name" value="ZF_PHD_2"/>
    <property type="match status" value="1"/>
</dbReference>
<dbReference type="GO" id="GO:0006368">
    <property type="term" value="P:transcription elongation by RNA polymerase II"/>
    <property type="evidence" value="ECO:0007669"/>
    <property type="project" value="TreeGrafter"/>
</dbReference>
<feature type="compositionally biased region" description="Low complexity" evidence="8">
    <location>
        <begin position="202"/>
        <end position="217"/>
    </location>
</feature>
<sequence>MAGDEPRRSGRASKGQHKHLDDPVDAGAPKSKKGGKGKASKSVSEPVEEEEAQEVIRCVCGDDTDELGRAFIACDACEAWQHNVCMGVSLKEDEQPDHYFCEQCRPEEHKELLEAMKRGEKPWEDRLRAAEEAERPKKKGKKGSRKSTGKAIKGGETKPDARDTPSATPSQQASQTATQPPPTAQETGTKRKFEEEPAGEVQPANGQSAAPAPSASGRAEKKRKSTTKEAAAALEDPTTALLDISSLPKDRQNVGIALDKSVRDGLETKIREGTLKLPEGQSAAAIARRLATLIEYELYMHHGQPSKESQGYGNQFRAIHANFKNNPALIDRLFHKTLTPAELATMSSQDMASEELQRAREKMKEEADKQAVMIREDDKPRVRRTHKGDEYVEEGNTNTVDSVFTSQPVRRRESEMDMDGAGSPNRPAATAQSPNPNGRPTPIDTSSADQRRQSSQNFDINNVWAKTAASPDTDRPSSRPAPPTNGAAANQPPPPNQATGDADIDRLLADNDDDDYAPAESKPASGGVIWRGKFSQPGVTSLTASARHVAGNDFSRFVPWQQFLPSQLEIEGRLEKGKADDYLCGLQWSKKSDVSVLSLTPYDSRAAFDQIFEYFHTRNRYAVGKKAHGCSDLIKDLYISPVEANTAPPPHIDLLDYCDIKFPSSERVLLATFVVNKPTSWDQADAMPVPADTAFPTGRMSLPGPAASPINPSSGPNFSPAPRHGFTPDQAGSAFPPNPYNAPPQQQGYGQQSPPPPGVLTPHDPLATQIIGHYLQCPVAQQILMATNGRIEETEARNMRDIFDREPAARERMEVFASVVGARPDGLSG</sequence>
<dbReference type="SUPFAM" id="SSF46942">
    <property type="entry name" value="Elongation factor TFIIS domain 2"/>
    <property type="match status" value="1"/>
</dbReference>
<dbReference type="InterPro" id="IPR019787">
    <property type="entry name" value="Znf_PHD-finger"/>
</dbReference>
<dbReference type="Pfam" id="PF23257">
    <property type="entry name" value="DUF7071"/>
    <property type="match status" value="1"/>
</dbReference>
<feature type="region of interest" description="Disordered" evidence="8">
    <location>
        <begin position="360"/>
        <end position="530"/>
    </location>
</feature>
<dbReference type="SMART" id="SM00510">
    <property type="entry name" value="TFS2M"/>
    <property type="match status" value="1"/>
</dbReference>
<feature type="compositionally biased region" description="Basic and acidic residues" evidence="8">
    <location>
        <begin position="153"/>
        <end position="163"/>
    </location>
</feature>
<dbReference type="InterPro" id="IPR013083">
    <property type="entry name" value="Znf_RING/FYVE/PHD"/>
</dbReference>
<dbReference type="InterPro" id="IPR003618">
    <property type="entry name" value="TFIIS_cen_dom"/>
</dbReference>
<dbReference type="STRING" id="2082308.A0A2K1QJ69"/>
<feature type="region of interest" description="Disordered" evidence="8">
    <location>
        <begin position="685"/>
        <end position="765"/>
    </location>
</feature>
<feature type="compositionally biased region" description="Basic and acidic residues" evidence="8">
    <location>
        <begin position="360"/>
        <end position="380"/>
    </location>
</feature>
<dbReference type="PROSITE" id="PS51321">
    <property type="entry name" value="TFIIS_CENTRAL"/>
    <property type="match status" value="1"/>
</dbReference>
<dbReference type="EMBL" id="NKHZ01000081">
    <property type="protein sequence ID" value="PNS15001.1"/>
    <property type="molecule type" value="Genomic_DNA"/>
</dbReference>
<evidence type="ECO:0000313" key="11">
    <source>
        <dbReference type="EMBL" id="PNS15001.1"/>
    </source>
</evidence>
<dbReference type="GO" id="GO:0005634">
    <property type="term" value="C:nucleus"/>
    <property type="evidence" value="ECO:0007669"/>
    <property type="project" value="TreeGrafter"/>
</dbReference>
<keyword evidence="5 7" id="KW-0863">Zinc-finger</keyword>
<dbReference type="PANTHER" id="PTHR11477">
    <property type="entry name" value="TRANSCRIPTION FACTOR S-II ZINC FINGER DOMAIN-CONTAINING PROTEIN"/>
    <property type="match status" value="1"/>
</dbReference>
<gene>
    <name evidence="11" type="ORF">CAC42_2230</name>
</gene>
<feature type="compositionally biased region" description="Polar residues" evidence="8">
    <location>
        <begin position="395"/>
        <end position="408"/>
    </location>
</feature>
<keyword evidence="6" id="KW-0862">Zinc</keyword>
<dbReference type="GO" id="GO:0031564">
    <property type="term" value="P:transcription antitermination"/>
    <property type="evidence" value="ECO:0007669"/>
    <property type="project" value="TreeGrafter"/>
</dbReference>
<dbReference type="GO" id="GO:0001139">
    <property type="term" value="F:RNA polymerase II complex recruiting activity"/>
    <property type="evidence" value="ECO:0007669"/>
    <property type="project" value="TreeGrafter"/>
</dbReference>
<dbReference type="InParanoid" id="A0A2K1QJ69"/>
<feature type="region of interest" description="Disordered" evidence="8">
    <location>
        <begin position="1"/>
        <end position="51"/>
    </location>
</feature>
<dbReference type="Gene3D" id="1.10.472.30">
    <property type="entry name" value="Transcription elongation factor S-II, central domain"/>
    <property type="match status" value="1"/>
</dbReference>
<evidence type="ECO:0000256" key="2">
    <source>
        <dbReference type="ARBA" id="ARBA00011050"/>
    </source>
</evidence>
<dbReference type="SUPFAM" id="SSF57903">
    <property type="entry name" value="FYVE/PHD zinc finger"/>
    <property type="match status" value="1"/>
</dbReference>
<evidence type="ECO:0000256" key="1">
    <source>
        <dbReference type="ARBA" id="ARBA00002311"/>
    </source>
</evidence>
<dbReference type="InterPro" id="IPR036575">
    <property type="entry name" value="TFIIS_cen_dom_sf"/>
</dbReference>
<reference evidence="11 12" key="1">
    <citation type="submission" date="2017-06" db="EMBL/GenBank/DDBJ databases">
        <title>Draft genome sequence of a variant of Elsinoe murrayae.</title>
        <authorList>
            <person name="Cheng Q."/>
        </authorList>
    </citation>
    <scope>NUCLEOTIDE SEQUENCE [LARGE SCALE GENOMIC DNA]</scope>
    <source>
        <strain evidence="11 12">CQ-2017a</strain>
    </source>
</reference>
<organism evidence="11 12">
    <name type="scientific">Sphaceloma murrayae</name>
    <dbReference type="NCBI Taxonomy" id="2082308"/>
    <lineage>
        <taxon>Eukaryota</taxon>
        <taxon>Fungi</taxon>
        <taxon>Dikarya</taxon>
        <taxon>Ascomycota</taxon>
        <taxon>Pezizomycotina</taxon>
        <taxon>Dothideomycetes</taxon>
        <taxon>Dothideomycetidae</taxon>
        <taxon>Myriangiales</taxon>
        <taxon>Elsinoaceae</taxon>
        <taxon>Sphaceloma</taxon>
    </lineage>
</organism>
<dbReference type="GO" id="GO:0031440">
    <property type="term" value="P:regulation of mRNA 3'-end processing"/>
    <property type="evidence" value="ECO:0007669"/>
    <property type="project" value="TreeGrafter"/>
</dbReference>
<dbReference type="InterPro" id="IPR055499">
    <property type="entry name" value="DUF7071"/>
</dbReference>
<feature type="domain" description="PHD-type" evidence="9">
    <location>
        <begin position="55"/>
        <end position="107"/>
    </location>
</feature>
<evidence type="ECO:0000259" key="10">
    <source>
        <dbReference type="PROSITE" id="PS51321"/>
    </source>
</evidence>
<protein>
    <recommendedName>
        <fullName evidence="3">Transcription factor BYE1</fullName>
    </recommendedName>
</protein>
<dbReference type="PROSITE" id="PS01359">
    <property type="entry name" value="ZF_PHD_1"/>
    <property type="match status" value="1"/>
</dbReference>
<dbReference type="GO" id="GO:0008270">
    <property type="term" value="F:zinc ion binding"/>
    <property type="evidence" value="ECO:0007669"/>
    <property type="project" value="UniProtKB-KW"/>
</dbReference>
<dbReference type="GO" id="GO:0000977">
    <property type="term" value="F:RNA polymerase II transcription regulatory region sequence-specific DNA binding"/>
    <property type="evidence" value="ECO:0007669"/>
    <property type="project" value="TreeGrafter"/>
</dbReference>
<dbReference type="InterPro" id="IPR001965">
    <property type="entry name" value="Znf_PHD"/>
</dbReference>
<dbReference type="CDD" id="cd21538">
    <property type="entry name" value="SPOC_TFIIS"/>
    <property type="match status" value="1"/>
</dbReference>
<comment type="similarity">
    <text evidence="2">Belongs to the BYE1 family.</text>
</comment>
<comment type="function">
    <text evidence="1">Negative regulator of transcription elongation.</text>
</comment>
<dbReference type="InterPro" id="IPR012921">
    <property type="entry name" value="SPOC_C"/>
</dbReference>
<evidence type="ECO:0000256" key="4">
    <source>
        <dbReference type="ARBA" id="ARBA00022723"/>
    </source>
</evidence>
<accession>A0A2K1QJ69</accession>
<feature type="compositionally biased region" description="Basic residues" evidence="8">
    <location>
        <begin position="30"/>
        <end position="39"/>
    </location>
</feature>
<dbReference type="InterPro" id="IPR011011">
    <property type="entry name" value="Znf_FYVE_PHD"/>
</dbReference>
<comment type="caution">
    <text evidence="11">The sequence shown here is derived from an EMBL/GenBank/DDBJ whole genome shotgun (WGS) entry which is preliminary data.</text>
</comment>
<feature type="region of interest" description="Disordered" evidence="8">
    <location>
        <begin position="120"/>
        <end position="234"/>
    </location>
</feature>
<evidence type="ECO:0000259" key="9">
    <source>
        <dbReference type="PROSITE" id="PS50016"/>
    </source>
</evidence>
<feature type="compositionally biased region" description="Basic residues" evidence="8">
    <location>
        <begin position="136"/>
        <end position="148"/>
    </location>
</feature>
<keyword evidence="12" id="KW-1185">Reference proteome</keyword>
<feature type="compositionally biased region" description="Polar residues" evidence="8">
    <location>
        <begin position="430"/>
        <end position="460"/>
    </location>
</feature>
<evidence type="ECO:0000256" key="8">
    <source>
        <dbReference type="SAM" id="MobiDB-lite"/>
    </source>
</evidence>
<proteinExistence type="inferred from homology"/>
<name>A0A2K1QJ69_9PEZI</name>
<dbReference type="GO" id="GO:0006362">
    <property type="term" value="P:transcription elongation by RNA polymerase I"/>
    <property type="evidence" value="ECO:0007669"/>
    <property type="project" value="TreeGrafter"/>
</dbReference>